<keyword evidence="2" id="KW-1185">Reference proteome</keyword>
<accession>A0A7N0VK01</accession>
<protein>
    <submittedName>
        <fullName evidence="1">Uncharacterized protein</fullName>
    </submittedName>
</protein>
<sequence length="56" mass="6236">MVIPFQYSFTRDLTLAHQLPCSMPMPLKCISTQTLPTGMKSPVLSVIPILCKLWSA</sequence>
<reference evidence="1" key="1">
    <citation type="submission" date="2021-01" db="UniProtKB">
        <authorList>
            <consortium name="EnsemblPlants"/>
        </authorList>
    </citation>
    <scope>IDENTIFICATION</scope>
</reference>
<name>A0A7N0VK01_KALFE</name>
<dbReference type="Gramene" id="Kaladp1090s0001.1.v1.1">
    <property type="protein sequence ID" value="Kaladp1090s0001.1.v1.1.CDS.1"/>
    <property type="gene ID" value="Kaladp1090s0001.v1.1"/>
</dbReference>
<dbReference type="Proteomes" id="UP000594263">
    <property type="component" value="Unplaced"/>
</dbReference>
<organism evidence="1 2">
    <name type="scientific">Kalanchoe fedtschenkoi</name>
    <name type="common">Lavender scallops</name>
    <name type="synonym">South American air plant</name>
    <dbReference type="NCBI Taxonomy" id="63787"/>
    <lineage>
        <taxon>Eukaryota</taxon>
        <taxon>Viridiplantae</taxon>
        <taxon>Streptophyta</taxon>
        <taxon>Embryophyta</taxon>
        <taxon>Tracheophyta</taxon>
        <taxon>Spermatophyta</taxon>
        <taxon>Magnoliopsida</taxon>
        <taxon>eudicotyledons</taxon>
        <taxon>Gunneridae</taxon>
        <taxon>Pentapetalae</taxon>
        <taxon>Saxifragales</taxon>
        <taxon>Crassulaceae</taxon>
        <taxon>Kalanchoe</taxon>
    </lineage>
</organism>
<dbReference type="EnsemblPlants" id="Kaladp1090s0001.1.v1.1">
    <property type="protein sequence ID" value="Kaladp1090s0001.1.v1.1.CDS.1"/>
    <property type="gene ID" value="Kaladp1090s0001.v1.1"/>
</dbReference>
<evidence type="ECO:0000313" key="2">
    <source>
        <dbReference type="Proteomes" id="UP000594263"/>
    </source>
</evidence>
<dbReference type="AlphaFoldDB" id="A0A7N0VK01"/>
<evidence type="ECO:0000313" key="1">
    <source>
        <dbReference type="EnsemblPlants" id="Kaladp1090s0001.1.v1.1.CDS.1"/>
    </source>
</evidence>
<proteinExistence type="predicted"/>